<feature type="compositionally biased region" description="Low complexity" evidence="1">
    <location>
        <begin position="11"/>
        <end position="34"/>
    </location>
</feature>
<evidence type="ECO:0000256" key="2">
    <source>
        <dbReference type="SAM" id="Phobius"/>
    </source>
</evidence>
<dbReference type="PROSITE" id="PS00409">
    <property type="entry name" value="PROKAR_NTER_METHYL"/>
    <property type="match status" value="1"/>
</dbReference>
<keyword evidence="4" id="KW-1185">Reference proteome</keyword>
<organism evidence="3 4">
    <name type="scientific">Massilia cellulosiltytica</name>
    <dbReference type="NCBI Taxonomy" id="2683234"/>
    <lineage>
        <taxon>Bacteria</taxon>
        <taxon>Pseudomonadati</taxon>
        <taxon>Pseudomonadota</taxon>
        <taxon>Betaproteobacteria</taxon>
        <taxon>Burkholderiales</taxon>
        <taxon>Oxalobacteraceae</taxon>
        <taxon>Telluria group</taxon>
        <taxon>Massilia</taxon>
    </lineage>
</organism>
<protein>
    <submittedName>
        <fullName evidence="3">Prepilin-type N-terminal cleavage/methylation domain-containing protein</fullName>
    </submittedName>
</protein>
<feature type="region of interest" description="Disordered" evidence="1">
    <location>
        <begin position="1"/>
        <end position="56"/>
    </location>
</feature>
<accession>A0A7X3G6P2</accession>
<dbReference type="Proteomes" id="UP000443353">
    <property type="component" value="Unassembled WGS sequence"/>
</dbReference>
<feature type="compositionally biased region" description="Basic residues" evidence="1">
    <location>
        <begin position="1"/>
        <end position="10"/>
    </location>
</feature>
<keyword evidence="2" id="KW-0812">Transmembrane</keyword>
<reference evidence="3 4" key="1">
    <citation type="submission" date="2019-12" db="EMBL/GenBank/DDBJ databases">
        <authorList>
            <person name="Li C."/>
            <person name="Zhao J."/>
        </authorList>
    </citation>
    <scope>NUCLEOTIDE SEQUENCE [LARGE SCALE GENOMIC DNA]</scope>
    <source>
        <strain evidence="3 4">NEAU-DD11</strain>
    </source>
</reference>
<dbReference type="Pfam" id="PF07963">
    <property type="entry name" value="N_methyl"/>
    <property type="match status" value="1"/>
</dbReference>
<feature type="transmembrane region" description="Helical" evidence="2">
    <location>
        <begin position="74"/>
        <end position="97"/>
    </location>
</feature>
<dbReference type="NCBIfam" id="TIGR02532">
    <property type="entry name" value="IV_pilin_GFxxxE"/>
    <property type="match status" value="1"/>
</dbReference>
<evidence type="ECO:0000256" key="1">
    <source>
        <dbReference type="SAM" id="MobiDB-lite"/>
    </source>
</evidence>
<sequence>MRRATARSRSRPAACRPPCTSSRTAASRRTSAARPPGRAACPSRAPSTAVPLSAPSPYKARPAMLNKVRRSAGVTLVELIVALVIMGVALGGMVAVYTATTRSSVDPVLVQQMQSIADNMMEEILMKPFAKGPGTGVRINFDDVQDYNNYKTTGITDVEGNAIPGLERYSVVVEVTQAALAGVAASTDSLRVVVTVSMPGAGAVVLTGWRTNPS</sequence>
<dbReference type="AlphaFoldDB" id="A0A7X3G6P2"/>
<evidence type="ECO:0000313" key="4">
    <source>
        <dbReference type="Proteomes" id="UP000443353"/>
    </source>
</evidence>
<dbReference type="EMBL" id="WSES01000009">
    <property type="protein sequence ID" value="MVW63687.1"/>
    <property type="molecule type" value="Genomic_DNA"/>
</dbReference>
<keyword evidence="2" id="KW-1133">Transmembrane helix</keyword>
<keyword evidence="2" id="KW-0472">Membrane</keyword>
<comment type="caution">
    <text evidence="3">The sequence shown here is derived from an EMBL/GenBank/DDBJ whole genome shotgun (WGS) entry which is preliminary data.</text>
</comment>
<name>A0A7X3G6P2_9BURK</name>
<proteinExistence type="predicted"/>
<gene>
    <name evidence="3" type="ORF">GPY61_27545</name>
</gene>
<evidence type="ECO:0000313" key="3">
    <source>
        <dbReference type="EMBL" id="MVW63687.1"/>
    </source>
</evidence>
<dbReference type="InterPro" id="IPR012902">
    <property type="entry name" value="N_methyl_site"/>
</dbReference>